<evidence type="ECO:0000256" key="2">
    <source>
        <dbReference type="ARBA" id="ARBA00022490"/>
    </source>
</evidence>
<gene>
    <name evidence="14" type="ORF">Taro_011794</name>
</gene>
<organism evidence="14 15">
    <name type="scientific">Colocasia esculenta</name>
    <name type="common">Wild taro</name>
    <name type="synonym">Arum esculentum</name>
    <dbReference type="NCBI Taxonomy" id="4460"/>
    <lineage>
        <taxon>Eukaryota</taxon>
        <taxon>Viridiplantae</taxon>
        <taxon>Streptophyta</taxon>
        <taxon>Embryophyta</taxon>
        <taxon>Tracheophyta</taxon>
        <taxon>Spermatophyta</taxon>
        <taxon>Magnoliopsida</taxon>
        <taxon>Liliopsida</taxon>
        <taxon>Araceae</taxon>
        <taxon>Aroideae</taxon>
        <taxon>Colocasieae</taxon>
        <taxon>Colocasia</taxon>
    </lineage>
</organism>
<keyword evidence="4 8" id="KW-0547">Nucleotide-binding</keyword>
<evidence type="ECO:0000256" key="8">
    <source>
        <dbReference type="PROSITE-ProRule" id="PRU00283"/>
    </source>
</evidence>
<proteinExistence type="inferred from homology"/>
<evidence type="ECO:0000256" key="10">
    <source>
        <dbReference type="SAM" id="Coils"/>
    </source>
</evidence>
<evidence type="ECO:0000256" key="6">
    <source>
        <dbReference type="ARBA" id="ARBA00023175"/>
    </source>
</evidence>
<dbReference type="GO" id="GO:0072686">
    <property type="term" value="C:mitotic spindle"/>
    <property type="evidence" value="ECO:0007669"/>
    <property type="project" value="TreeGrafter"/>
</dbReference>
<evidence type="ECO:0000256" key="9">
    <source>
        <dbReference type="RuleBase" id="RU000394"/>
    </source>
</evidence>
<keyword evidence="6 8" id="KW-0505">Motor protein</keyword>
<dbReference type="InterPro" id="IPR027417">
    <property type="entry name" value="P-loop_NTPase"/>
</dbReference>
<evidence type="ECO:0000256" key="5">
    <source>
        <dbReference type="ARBA" id="ARBA00022840"/>
    </source>
</evidence>
<keyword evidence="5 8" id="KW-0067">ATP-binding</keyword>
<dbReference type="GO" id="GO:0051231">
    <property type="term" value="P:spindle elongation"/>
    <property type="evidence" value="ECO:0007669"/>
    <property type="project" value="TreeGrafter"/>
</dbReference>
<keyword evidence="10" id="KW-0175">Coiled coil</keyword>
<keyword evidence="15" id="KW-1185">Reference proteome</keyword>
<keyword evidence="12" id="KW-0472">Membrane</keyword>
<dbReference type="SMART" id="SM00129">
    <property type="entry name" value="KISc"/>
    <property type="match status" value="1"/>
</dbReference>
<dbReference type="InterPro" id="IPR019821">
    <property type="entry name" value="Kinesin_motor_CS"/>
</dbReference>
<feature type="domain" description="Kinesin motor" evidence="13">
    <location>
        <begin position="66"/>
        <end position="399"/>
    </location>
</feature>
<dbReference type="Pfam" id="PF00225">
    <property type="entry name" value="Kinesin"/>
    <property type="match status" value="1"/>
</dbReference>
<evidence type="ECO:0000259" key="13">
    <source>
        <dbReference type="PROSITE" id="PS50067"/>
    </source>
</evidence>
<feature type="coiled-coil region" evidence="10">
    <location>
        <begin position="408"/>
        <end position="510"/>
    </location>
</feature>
<keyword evidence="12" id="KW-1133">Transmembrane helix</keyword>
<keyword evidence="7" id="KW-0206">Cytoskeleton</keyword>
<dbReference type="Gene3D" id="3.40.850.10">
    <property type="entry name" value="Kinesin motor domain"/>
    <property type="match status" value="1"/>
</dbReference>
<dbReference type="AlphaFoldDB" id="A0A843UB41"/>
<feature type="binding site" evidence="8">
    <location>
        <begin position="148"/>
        <end position="155"/>
    </location>
    <ligand>
        <name>ATP</name>
        <dbReference type="ChEBI" id="CHEBI:30616"/>
    </ligand>
</feature>
<dbReference type="GO" id="GO:0005876">
    <property type="term" value="C:spindle microtubule"/>
    <property type="evidence" value="ECO:0007669"/>
    <property type="project" value="TreeGrafter"/>
</dbReference>
<evidence type="ECO:0000256" key="11">
    <source>
        <dbReference type="SAM" id="MobiDB-lite"/>
    </source>
</evidence>
<dbReference type="InterPro" id="IPR036961">
    <property type="entry name" value="Kinesin_motor_dom_sf"/>
</dbReference>
<reference evidence="14" key="1">
    <citation type="submission" date="2017-07" db="EMBL/GenBank/DDBJ databases">
        <title>Taro Niue Genome Assembly and Annotation.</title>
        <authorList>
            <person name="Atibalentja N."/>
            <person name="Keating K."/>
            <person name="Fields C.J."/>
        </authorList>
    </citation>
    <scope>NUCLEOTIDE SEQUENCE</scope>
    <source>
        <strain evidence="14">Niue_2</strain>
        <tissue evidence="14">Leaf</tissue>
    </source>
</reference>
<keyword evidence="3 9" id="KW-0493">Microtubule</keyword>
<protein>
    <recommendedName>
        <fullName evidence="9">Kinesin-like protein</fullName>
    </recommendedName>
</protein>
<dbReference type="EMBL" id="NMUH01000450">
    <property type="protein sequence ID" value="MQL79357.1"/>
    <property type="molecule type" value="Genomic_DNA"/>
</dbReference>
<dbReference type="PROSITE" id="PS00411">
    <property type="entry name" value="KINESIN_MOTOR_1"/>
    <property type="match status" value="1"/>
</dbReference>
<dbReference type="PANTHER" id="PTHR47970">
    <property type="entry name" value="KINESIN-LIKE PROTEIN KIF11"/>
    <property type="match status" value="1"/>
</dbReference>
<evidence type="ECO:0000313" key="15">
    <source>
        <dbReference type="Proteomes" id="UP000652761"/>
    </source>
</evidence>
<evidence type="ECO:0000256" key="1">
    <source>
        <dbReference type="ARBA" id="ARBA00004245"/>
    </source>
</evidence>
<dbReference type="InterPro" id="IPR001752">
    <property type="entry name" value="Kinesin_motor_dom"/>
</dbReference>
<dbReference type="Proteomes" id="UP000652761">
    <property type="component" value="Unassembled WGS sequence"/>
</dbReference>
<feature type="region of interest" description="Disordered" evidence="11">
    <location>
        <begin position="23"/>
        <end position="62"/>
    </location>
</feature>
<accession>A0A843UB41</accession>
<evidence type="ECO:0000313" key="14">
    <source>
        <dbReference type="EMBL" id="MQL79357.1"/>
    </source>
</evidence>
<keyword evidence="2" id="KW-0963">Cytoplasm</keyword>
<keyword evidence="12" id="KW-0812">Transmembrane</keyword>
<dbReference type="PROSITE" id="PS50067">
    <property type="entry name" value="KINESIN_MOTOR_2"/>
    <property type="match status" value="1"/>
</dbReference>
<evidence type="ECO:0000256" key="3">
    <source>
        <dbReference type="ARBA" id="ARBA00022701"/>
    </source>
</evidence>
<dbReference type="GO" id="GO:0008574">
    <property type="term" value="F:plus-end-directed microtubule motor activity"/>
    <property type="evidence" value="ECO:0007669"/>
    <property type="project" value="TreeGrafter"/>
</dbReference>
<evidence type="ECO:0000256" key="4">
    <source>
        <dbReference type="ARBA" id="ARBA00022741"/>
    </source>
</evidence>
<dbReference type="OrthoDB" id="3176171at2759"/>
<dbReference type="GO" id="GO:0005524">
    <property type="term" value="F:ATP binding"/>
    <property type="evidence" value="ECO:0007669"/>
    <property type="project" value="UniProtKB-UniRule"/>
</dbReference>
<dbReference type="PRINTS" id="PR00380">
    <property type="entry name" value="KINESINHEAVY"/>
</dbReference>
<dbReference type="CDD" id="cd00106">
    <property type="entry name" value="KISc"/>
    <property type="match status" value="1"/>
</dbReference>
<sequence>MASLATTIVPASTRPAVLWMASNPRSSIQRPAPPARAVRSKASPAKRPAGATPRAPSSGDDADACRVRVAVRLRPRNNEDLHFEADCVELQPELRRLKLRKNNWISESYKFDEVFTENASQKRVYQVVAKPVVESVLNGFNGTVMAYGQTGTGKTYTIGRLGKSDQSERGIMVRAMEDILVDTSSAADTVAISYLQIYLESIQDLLAPEKKNIAIVDDPRTGQVFLPGAAVITVRDLDHFQQLLQIGESNRHVANTTMNTESSRSHAILMRSSKGKEECENIARNEVVSGDGLPVIIKSKLLIVDLAGSERIDKSGSEGHMLEEAKFINLSLTSLGKCINALSENSPHIPTRDSKLTRLLHDSFGGSARASLIITIGPSARYYAETASTIMFGQRAMKVVNMVKYKVEFDYESQCRKLQEQVDSLTEESERQQKFRSKEKEQMEEKLKICENSLAELEKNLTLKSEQHQLESFTYQKTLVETAQKYEERIADLTKQLEDMHVRYENSEDHLTCVQKLLRKNEKLIEHYQMEHSTYQKMLVETTQMCEKIIADLSQQLEEMNTSFANPEQPFPFDNGTSVQVIWYSDFHLFWSYVFPVVVEVGSIWIFLPLRLVFG</sequence>
<comment type="similarity">
    <text evidence="8 9">Belongs to the TRAFAC class myosin-kinesin ATPase superfamily. Kinesin family.</text>
</comment>
<feature type="transmembrane region" description="Helical" evidence="12">
    <location>
        <begin position="590"/>
        <end position="614"/>
    </location>
</feature>
<evidence type="ECO:0000256" key="7">
    <source>
        <dbReference type="ARBA" id="ARBA00023212"/>
    </source>
</evidence>
<dbReference type="InterPro" id="IPR047149">
    <property type="entry name" value="KIF11-like"/>
</dbReference>
<dbReference type="SUPFAM" id="SSF52540">
    <property type="entry name" value="P-loop containing nucleoside triphosphate hydrolases"/>
    <property type="match status" value="1"/>
</dbReference>
<dbReference type="GO" id="GO:0007018">
    <property type="term" value="P:microtubule-based movement"/>
    <property type="evidence" value="ECO:0007669"/>
    <property type="project" value="InterPro"/>
</dbReference>
<dbReference type="GO" id="GO:0008017">
    <property type="term" value="F:microtubule binding"/>
    <property type="evidence" value="ECO:0007669"/>
    <property type="project" value="InterPro"/>
</dbReference>
<dbReference type="PANTHER" id="PTHR47970:SF6">
    <property type="entry name" value="KINESIN-LIKE PROTEIN KIN-UC ISOFORM X1"/>
    <property type="match status" value="1"/>
</dbReference>
<evidence type="ECO:0000256" key="12">
    <source>
        <dbReference type="SAM" id="Phobius"/>
    </source>
</evidence>
<name>A0A843UB41_COLES</name>
<dbReference type="GO" id="GO:0090307">
    <property type="term" value="P:mitotic spindle assembly"/>
    <property type="evidence" value="ECO:0007669"/>
    <property type="project" value="TreeGrafter"/>
</dbReference>
<comment type="subcellular location">
    <subcellularLocation>
        <location evidence="1">Cytoplasm</location>
        <location evidence="1">Cytoskeleton</location>
    </subcellularLocation>
</comment>
<dbReference type="SUPFAM" id="SSF57997">
    <property type="entry name" value="Tropomyosin"/>
    <property type="match status" value="1"/>
</dbReference>
<comment type="caution">
    <text evidence="14">The sequence shown here is derived from an EMBL/GenBank/DDBJ whole genome shotgun (WGS) entry which is preliminary data.</text>
</comment>